<protein>
    <submittedName>
        <fullName evidence="2">Uncharacterized protein</fullName>
    </submittedName>
</protein>
<feature type="region of interest" description="Disordered" evidence="1">
    <location>
        <begin position="69"/>
        <end position="96"/>
    </location>
</feature>
<feature type="region of interest" description="Disordered" evidence="1">
    <location>
        <begin position="423"/>
        <end position="504"/>
    </location>
</feature>
<reference evidence="2" key="2">
    <citation type="submission" date="2020-05" db="EMBL/GenBank/DDBJ databases">
        <authorList>
            <person name="Kim H.-S."/>
            <person name="Proctor R.H."/>
            <person name="Brown D.W."/>
        </authorList>
    </citation>
    <scope>NUCLEOTIDE SEQUENCE</scope>
    <source>
        <strain evidence="2">NRRL 22465</strain>
    </source>
</reference>
<keyword evidence="3" id="KW-1185">Reference proteome</keyword>
<comment type="caution">
    <text evidence="2">The sequence shown here is derived from an EMBL/GenBank/DDBJ whole genome shotgun (WGS) entry which is preliminary data.</text>
</comment>
<feature type="compositionally biased region" description="Polar residues" evidence="1">
    <location>
        <begin position="813"/>
        <end position="823"/>
    </location>
</feature>
<feature type="compositionally biased region" description="Polar residues" evidence="1">
    <location>
        <begin position="632"/>
        <end position="642"/>
    </location>
</feature>
<name>A0A8H4UF80_9HYPO</name>
<dbReference type="AlphaFoldDB" id="A0A8H4UF80"/>
<reference evidence="2" key="1">
    <citation type="journal article" date="2020" name="BMC Genomics">
        <title>Correction to: Identification and distribution of gene clusters required for synthesis of sphingolipid metabolism inhibitors in diverse species of the filamentous fungus Fusarium.</title>
        <authorList>
            <person name="Kim H.S."/>
            <person name="Lohmar J.M."/>
            <person name="Busman M."/>
            <person name="Brown D.W."/>
            <person name="Naumann T.A."/>
            <person name="Divon H.H."/>
            <person name="Lysoe E."/>
            <person name="Uhlig S."/>
            <person name="Proctor R.H."/>
        </authorList>
    </citation>
    <scope>NUCLEOTIDE SEQUENCE</scope>
    <source>
        <strain evidence="2">NRRL 22465</strain>
    </source>
</reference>
<evidence type="ECO:0000313" key="2">
    <source>
        <dbReference type="EMBL" id="KAF4975454.1"/>
    </source>
</evidence>
<feature type="compositionally biased region" description="Basic and acidic residues" evidence="1">
    <location>
        <begin position="730"/>
        <end position="742"/>
    </location>
</feature>
<feature type="region of interest" description="Disordered" evidence="1">
    <location>
        <begin position="730"/>
        <end position="751"/>
    </location>
</feature>
<proteinExistence type="predicted"/>
<feature type="region of interest" description="Disordered" evidence="1">
    <location>
        <begin position="683"/>
        <end position="717"/>
    </location>
</feature>
<feature type="compositionally biased region" description="Low complexity" evidence="1">
    <location>
        <begin position="474"/>
        <end position="486"/>
    </location>
</feature>
<feature type="compositionally biased region" description="Basic and acidic residues" evidence="1">
    <location>
        <begin position="77"/>
        <end position="93"/>
    </location>
</feature>
<gene>
    <name evidence="2" type="ORF">FZEAL_7751</name>
</gene>
<feature type="compositionally biased region" description="Basic and acidic residues" evidence="1">
    <location>
        <begin position="683"/>
        <end position="696"/>
    </location>
</feature>
<feature type="compositionally biased region" description="Low complexity" evidence="1">
    <location>
        <begin position="343"/>
        <end position="355"/>
    </location>
</feature>
<feature type="region of interest" description="Disordered" evidence="1">
    <location>
        <begin position="628"/>
        <end position="666"/>
    </location>
</feature>
<evidence type="ECO:0000313" key="3">
    <source>
        <dbReference type="Proteomes" id="UP000635477"/>
    </source>
</evidence>
<accession>A0A8H4UF80</accession>
<feature type="compositionally biased region" description="Polar residues" evidence="1">
    <location>
        <begin position="858"/>
        <end position="867"/>
    </location>
</feature>
<organism evidence="2 3">
    <name type="scientific">Fusarium zealandicum</name>
    <dbReference type="NCBI Taxonomy" id="1053134"/>
    <lineage>
        <taxon>Eukaryota</taxon>
        <taxon>Fungi</taxon>
        <taxon>Dikarya</taxon>
        <taxon>Ascomycota</taxon>
        <taxon>Pezizomycotina</taxon>
        <taxon>Sordariomycetes</taxon>
        <taxon>Hypocreomycetidae</taxon>
        <taxon>Hypocreales</taxon>
        <taxon>Nectriaceae</taxon>
        <taxon>Fusarium</taxon>
        <taxon>Fusarium staphyleae species complex</taxon>
    </lineage>
</organism>
<feature type="region of interest" description="Disordered" evidence="1">
    <location>
        <begin position="336"/>
        <end position="355"/>
    </location>
</feature>
<feature type="region of interest" description="Disordered" evidence="1">
    <location>
        <begin position="813"/>
        <end position="873"/>
    </location>
</feature>
<dbReference type="EMBL" id="JABEYC010000639">
    <property type="protein sequence ID" value="KAF4975454.1"/>
    <property type="molecule type" value="Genomic_DNA"/>
</dbReference>
<dbReference type="OrthoDB" id="5401902at2759"/>
<evidence type="ECO:0000256" key="1">
    <source>
        <dbReference type="SAM" id="MobiDB-lite"/>
    </source>
</evidence>
<sequence length="873" mass="96153">MAYRSFSARELLHLRHGPQHQGVADRLAGMVEADFELEEIIRTGSAQSLIVEESSGSLSDLDERINRASARQLDGNDSERKYRDRTDSEHERVPTNAPADLSAQRAEGFQKFYNAVVSPTHVRVTAGGRIVPNTRGSQSPTSKWQRIQTDGSANARPMHGMQPDGVPYPILSPGWGPFAPMVPAHAPGSVAGMGFRPEAYPPMPTPMGYGMPGPFTMQPMPYNQFPISHQAQQPTNGPQVVNQNDMNASDQVKSIQISPAEQFDPTRPFLYNGQWLVAHGNNLYPLNLMPQLGLTPVPMTSQPVTSPNGDFNAAAQRPAQAPPRQLASPIRLRVAPRASTKQRSMSPPMSSIRPSSITKKQLEVLRSQKRYHQDQLQYNKHQIDHKDMEERLQTICREIEHFEQMLENQLKFEARKYPKVEVQKDFDSSSSQGYARSDAESESPVVPRMEPQSATKNQSARGRAHVRSVTGINSTKSTAAFASAKSPNHAGNGNRAPQRKPSSLPIGAALAPVFQPRAETSNPSLATTVPDEPVPVQYTHLTSKGGSHWQSFFKKAEAAKNYGTPYLTGKLTVGVEPETARDTDYSYSRELTEDEHRARHMYWGKAPHHLQQGLPKYDGKHFYPASPIKGNSADTAESTLSAQGHLKRNEESNSRSTKTSESDPFHAIARAGKSAIRNRLDEATRSESLHREEDSLRGSSASELPRSESYATQPSPRYLAFRQMVNEKTRASSENLRAKISDDSGDEDGSLLFKGRRVMDRTSTKHPNDIWSNMRKKGKTSANVIASKVSPMTAQGVLPHYTGHAAASLTPAIANTTPNSRGSSAKLGEANEIGSANTGAEKRGENRPPTGLLEHQMRSVSLQDKNHRGFSTR</sequence>
<feature type="compositionally biased region" description="Basic and acidic residues" evidence="1">
    <location>
        <begin position="647"/>
        <end position="664"/>
    </location>
</feature>
<dbReference type="Proteomes" id="UP000635477">
    <property type="component" value="Unassembled WGS sequence"/>
</dbReference>